<comment type="caution">
    <text evidence="2">The sequence shown here is derived from an EMBL/GenBank/DDBJ whole genome shotgun (WGS) entry which is preliminary data.</text>
</comment>
<organism evidence="2 3">
    <name type="scientific">Cyanidium caldarium</name>
    <name type="common">Red alga</name>
    <dbReference type="NCBI Taxonomy" id="2771"/>
    <lineage>
        <taxon>Eukaryota</taxon>
        <taxon>Rhodophyta</taxon>
        <taxon>Bangiophyceae</taxon>
        <taxon>Cyanidiales</taxon>
        <taxon>Cyanidiaceae</taxon>
        <taxon>Cyanidium</taxon>
    </lineage>
</organism>
<evidence type="ECO:0000313" key="3">
    <source>
        <dbReference type="Proteomes" id="UP001301350"/>
    </source>
</evidence>
<sequence length="281" mass="32532">MPSRSNRVKAALLSALVFATTASNACAWYISSPQQQECHQVQQCAQWGSVCTEQETVCVRPTQQCVSYEQVCAQTETQCKQYQSVYQDVQVCSEYGQRCAHWNYTESCQNTEQIVKGTFVSTSVPQKDEKYSSVKKVKRWADAKEQAVVVVPQKTEQKVVPQKTCKRVKTACAKWVVDTNKCLKYSVQKRKVGTKCVDEQQVCVRTTQGKCQQYSWGCAQYGQKCKDYQKVCQQYQWQQVCQDVKVLETTQQGSQQQQQKQNQQQQWQKEEQKQENSWWQK</sequence>
<dbReference type="AlphaFoldDB" id="A0AAV9J0F3"/>
<dbReference type="EMBL" id="JANCYW010000014">
    <property type="protein sequence ID" value="KAK4537865.1"/>
    <property type="molecule type" value="Genomic_DNA"/>
</dbReference>
<feature type="signal peptide" evidence="1">
    <location>
        <begin position="1"/>
        <end position="27"/>
    </location>
</feature>
<evidence type="ECO:0000256" key="1">
    <source>
        <dbReference type="SAM" id="SignalP"/>
    </source>
</evidence>
<protein>
    <submittedName>
        <fullName evidence="2">Uncharacterized protein</fullName>
    </submittedName>
</protein>
<dbReference type="Proteomes" id="UP001301350">
    <property type="component" value="Unassembled WGS sequence"/>
</dbReference>
<feature type="chain" id="PRO_5043843980" evidence="1">
    <location>
        <begin position="28"/>
        <end position="281"/>
    </location>
</feature>
<accession>A0AAV9J0F3</accession>
<gene>
    <name evidence="2" type="ORF">CDCA_CDCA14G3890</name>
</gene>
<proteinExistence type="predicted"/>
<name>A0AAV9J0F3_CYACA</name>
<keyword evidence="3" id="KW-1185">Reference proteome</keyword>
<reference evidence="2 3" key="1">
    <citation type="submission" date="2022-07" db="EMBL/GenBank/DDBJ databases">
        <title>Genome-wide signatures of adaptation to extreme environments.</title>
        <authorList>
            <person name="Cho C.H."/>
            <person name="Yoon H.S."/>
        </authorList>
    </citation>
    <scope>NUCLEOTIDE SEQUENCE [LARGE SCALE GENOMIC DNA]</scope>
    <source>
        <strain evidence="2 3">DBV 063 E5</strain>
    </source>
</reference>
<evidence type="ECO:0000313" key="2">
    <source>
        <dbReference type="EMBL" id="KAK4537865.1"/>
    </source>
</evidence>
<keyword evidence="1" id="KW-0732">Signal</keyword>